<protein>
    <recommendedName>
        <fullName evidence="9">Ion-translocating oxidoreductase complex subunit E</fullName>
        <ecNumber evidence="9">7.-.-.-</ecNumber>
    </recommendedName>
    <alternativeName>
        <fullName evidence="9">Rnf electron transport complex subunit E</fullName>
    </alternativeName>
</protein>
<dbReference type="AlphaFoldDB" id="A0A266Q4P1"/>
<accession>A0A266Q4P1</accession>
<keyword evidence="9" id="KW-1003">Cell membrane</keyword>
<proteinExistence type="inferred from homology"/>
<dbReference type="NCBIfam" id="TIGR01948">
    <property type="entry name" value="rnfE"/>
    <property type="match status" value="1"/>
</dbReference>
<reference evidence="11" key="1">
    <citation type="submission" date="2017-05" db="EMBL/GenBank/DDBJ databases">
        <authorList>
            <person name="Barney B.M."/>
        </authorList>
    </citation>
    <scope>NUCLEOTIDE SEQUENCE [LARGE SCALE GENOMIC DNA]</scope>
    <source>
        <strain evidence="11">PSBB022</strain>
    </source>
</reference>
<keyword evidence="8 9" id="KW-0472">Membrane</keyword>
<organism evidence="10 11">
    <name type="scientific">Cellvibrio mixtus</name>
    <dbReference type="NCBI Taxonomy" id="39650"/>
    <lineage>
        <taxon>Bacteria</taxon>
        <taxon>Pseudomonadati</taxon>
        <taxon>Pseudomonadota</taxon>
        <taxon>Gammaproteobacteria</taxon>
        <taxon>Cellvibrionales</taxon>
        <taxon>Cellvibrionaceae</taxon>
        <taxon>Cellvibrio</taxon>
    </lineage>
</organism>
<keyword evidence="4 9" id="KW-0812">Transmembrane</keyword>
<evidence type="ECO:0000256" key="5">
    <source>
        <dbReference type="ARBA" id="ARBA00022967"/>
    </source>
</evidence>
<evidence type="ECO:0000256" key="8">
    <source>
        <dbReference type="ARBA" id="ARBA00023136"/>
    </source>
</evidence>
<evidence type="ECO:0000256" key="6">
    <source>
        <dbReference type="ARBA" id="ARBA00022982"/>
    </source>
</evidence>
<sequence>MSNAVNYKEITQKGLWSNNAALVQLLGLCPLLAVSSTVVNALGLGLATLIVLIISNVVVSLIRHQVSDAVRLPAFVMIIASAVTCTELLMKAFTYELYLILGIFIPLIVTNCAVLGRADAFASKNKLLPSAVDGFMMGMGFMLVLVCVGAVRELLGTGHLFADMQLLFGESARSWHLNVFGSDFPNVIFALLPPGAFIVVGFLIAAKNTIDAQLKKRADARKAQVTKGSKRVRTTGSVA</sequence>
<name>A0A266Q4P1_9GAMM</name>
<evidence type="ECO:0000313" key="11">
    <source>
        <dbReference type="Proteomes" id="UP000216101"/>
    </source>
</evidence>
<dbReference type="EMBL" id="NHNI01000002">
    <property type="protein sequence ID" value="OZY84319.1"/>
    <property type="molecule type" value="Genomic_DNA"/>
</dbReference>
<comment type="subunit">
    <text evidence="9">The complex is composed of six subunits: RnfA, RnfB, RnfC, RnfD, RnfE and RnfG.</text>
</comment>
<evidence type="ECO:0000256" key="9">
    <source>
        <dbReference type="HAMAP-Rule" id="MF_00478"/>
    </source>
</evidence>
<keyword evidence="6 9" id="KW-0249">Electron transport</keyword>
<keyword evidence="3 9" id="KW-0997">Cell inner membrane</keyword>
<feature type="transmembrane region" description="Helical" evidence="9">
    <location>
        <begin position="69"/>
        <end position="89"/>
    </location>
</feature>
<dbReference type="GO" id="GO:0005886">
    <property type="term" value="C:plasma membrane"/>
    <property type="evidence" value="ECO:0007669"/>
    <property type="project" value="UniProtKB-SubCell"/>
</dbReference>
<dbReference type="InterPro" id="IPR010968">
    <property type="entry name" value="RnfE"/>
</dbReference>
<dbReference type="InterPro" id="IPR003667">
    <property type="entry name" value="NqrDE/RnfAE"/>
</dbReference>
<evidence type="ECO:0000256" key="2">
    <source>
        <dbReference type="ARBA" id="ARBA00022448"/>
    </source>
</evidence>
<comment type="subcellular location">
    <subcellularLocation>
        <location evidence="9">Cell inner membrane</location>
        <topology evidence="9">Multi-pass membrane protein</topology>
    </subcellularLocation>
    <subcellularLocation>
        <location evidence="1">Endomembrane system</location>
        <topology evidence="1">Multi-pass membrane protein</topology>
    </subcellularLocation>
</comment>
<dbReference type="RefSeq" id="WP_094985428.1">
    <property type="nucleotide sequence ID" value="NZ_NHNI01000002.1"/>
</dbReference>
<evidence type="ECO:0000256" key="7">
    <source>
        <dbReference type="ARBA" id="ARBA00022989"/>
    </source>
</evidence>
<comment type="function">
    <text evidence="9">Part of a membrane-bound complex that couples electron transfer with translocation of ions across the membrane.</text>
</comment>
<dbReference type="GO" id="GO:0012505">
    <property type="term" value="C:endomembrane system"/>
    <property type="evidence" value="ECO:0007669"/>
    <property type="project" value="UniProtKB-SubCell"/>
</dbReference>
<keyword evidence="11" id="KW-1185">Reference proteome</keyword>
<dbReference type="Pfam" id="PF02508">
    <property type="entry name" value="Rnf-Nqr"/>
    <property type="match status" value="1"/>
</dbReference>
<dbReference type="STRING" id="1209072.GCA_000766945_03815"/>
<keyword evidence="7 9" id="KW-1133">Transmembrane helix</keyword>
<feature type="transmembrane region" description="Helical" evidence="9">
    <location>
        <begin position="44"/>
        <end position="62"/>
    </location>
</feature>
<dbReference type="EC" id="7.-.-.-" evidence="9"/>
<evidence type="ECO:0000256" key="4">
    <source>
        <dbReference type="ARBA" id="ARBA00022692"/>
    </source>
</evidence>
<feature type="transmembrane region" description="Helical" evidence="9">
    <location>
        <begin position="187"/>
        <end position="206"/>
    </location>
</feature>
<dbReference type="PANTHER" id="PTHR30586:SF0">
    <property type="entry name" value="ION-TRANSLOCATING OXIDOREDUCTASE COMPLEX SUBUNIT E"/>
    <property type="match status" value="1"/>
</dbReference>
<evidence type="ECO:0000256" key="1">
    <source>
        <dbReference type="ARBA" id="ARBA00004127"/>
    </source>
</evidence>
<dbReference type="GO" id="GO:0022900">
    <property type="term" value="P:electron transport chain"/>
    <property type="evidence" value="ECO:0007669"/>
    <property type="project" value="UniProtKB-UniRule"/>
</dbReference>
<keyword evidence="2 9" id="KW-0813">Transport</keyword>
<gene>
    <name evidence="9" type="primary">rnfE</name>
    <name evidence="10" type="ORF">CBP51_13985</name>
</gene>
<evidence type="ECO:0000256" key="3">
    <source>
        <dbReference type="ARBA" id="ARBA00022519"/>
    </source>
</evidence>
<dbReference type="PANTHER" id="PTHR30586">
    <property type="entry name" value="ELECTRON TRANSPORT COMPLEX PROTEIN RNFE"/>
    <property type="match status" value="1"/>
</dbReference>
<feature type="transmembrane region" description="Helical" evidence="9">
    <location>
        <begin position="127"/>
        <end position="151"/>
    </location>
</feature>
<evidence type="ECO:0000313" key="10">
    <source>
        <dbReference type="EMBL" id="OZY84319.1"/>
    </source>
</evidence>
<dbReference type="PIRSF" id="PIRSF006102">
    <property type="entry name" value="NQR_DE"/>
    <property type="match status" value="1"/>
</dbReference>
<dbReference type="HAMAP" id="MF_00478">
    <property type="entry name" value="RsxE_RnfE"/>
    <property type="match status" value="1"/>
</dbReference>
<dbReference type="Proteomes" id="UP000216101">
    <property type="component" value="Unassembled WGS sequence"/>
</dbReference>
<feature type="transmembrane region" description="Helical" evidence="9">
    <location>
        <begin position="95"/>
        <end position="115"/>
    </location>
</feature>
<comment type="caution">
    <text evidence="10">The sequence shown here is derived from an EMBL/GenBank/DDBJ whole genome shotgun (WGS) entry which is preliminary data.</text>
</comment>
<dbReference type="NCBIfam" id="NF009070">
    <property type="entry name" value="PRK12405.1"/>
    <property type="match status" value="1"/>
</dbReference>
<keyword evidence="5 9" id="KW-1278">Translocase</keyword>
<comment type="similarity">
    <text evidence="9">Belongs to the NqrDE/RnfAE family.</text>
</comment>